<dbReference type="EMBL" id="BNAG01000001">
    <property type="protein sequence ID" value="GHE58088.1"/>
    <property type="molecule type" value="Genomic_DNA"/>
</dbReference>
<name>A0ABQ3I6A4_9BACT</name>
<reference evidence="2" key="1">
    <citation type="journal article" date="2019" name="Int. J. Syst. Evol. Microbiol.">
        <title>The Global Catalogue of Microorganisms (GCM) 10K type strain sequencing project: providing services to taxonomists for standard genome sequencing and annotation.</title>
        <authorList>
            <consortium name="The Broad Institute Genomics Platform"/>
            <consortium name="The Broad Institute Genome Sequencing Center for Infectious Disease"/>
            <person name="Wu L."/>
            <person name="Ma J."/>
        </authorList>
    </citation>
    <scope>NUCLEOTIDE SEQUENCE [LARGE SCALE GENOMIC DNA]</scope>
    <source>
        <strain evidence="2">CGMCC 1.15111</strain>
    </source>
</reference>
<gene>
    <name evidence="1" type="ORF">GCM10011340_11610</name>
</gene>
<proteinExistence type="predicted"/>
<sequence>MMIVAASLISQKTQAQNARISKDEMQKLSGWVGEWKGEGWQMDQQTRQKITFTVVEKVEQRLDGMALIVEGKGSSNGTLGHHAMAMVYYNADAGHYDFHSLVMQGHSTMAKGEFNDKGEFVWGFKVPQGEVRYVITIEGDTWTEKGAFSMDGSTWYPTMEMQLKRVK</sequence>
<evidence type="ECO:0008006" key="3">
    <source>
        <dbReference type="Google" id="ProtNLM"/>
    </source>
</evidence>
<accession>A0ABQ3I6A4</accession>
<protein>
    <recommendedName>
        <fullName evidence="3">DUF1579 domain-containing protein</fullName>
    </recommendedName>
</protein>
<evidence type="ECO:0000313" key="1">
    <source>
        <dbReference type="EMBL" id="GHE58088.1"/>
    </source>
</evidence>
<keyword evidence="2" id="KW-1185">Reference proteome</keyword>
<dbReference type="Proteomes" id="UP000658258">
    <property type="component" value="Unassembled WGS sequence"/>
</dbReference>
<comment type="caution">
    <text evidence="1">The sequence shown here is derived from an EMBL/GenBank/DDBJ whole genome shotgun (WGS) entry which is preliminary data.</text>
</comment>
<organism evidence="1 2">
    <name type="scientific">Roseivirga thermotolerans</name>
    <dbReference type="NCBI Taxonomy" id="1758176"/>
    <lineage>
        <taxon>Bacteria</taxon>
        <taxon>Pseudomonadati</taxon>
        <taxon>Bacteroidota</taxon>
        <taxon>Cytophagia</taxon>
        <taxon>Cytophagales</taxon>
        <taxon>Roseivirgaceae</taxon>
        <taxon>Roseivirga</taxon>
    </lineage>
</organism>
<evidence type="ECO:0000313" key="2">
    <source>
        <dbReference type="Proteomes" id="UP000658258"/>
    </source>
</evidence>